<evidence type="ECO:0000259" key="2">
    <source>
        <dbReference type="Pfam" id="PF14261"/>
    </source>
</evidence>
<sequence>MGKTDAAYRRLFEHPAMVRDLMACTLSATLFDALDWNGAQSVPTNYISDRLKKRSGDIAWLISRRRRPGDASPPGYLCILLLLEHQSESDATMPLRTAVYTGLSYQSLLRALHIELPLPPVLPVVLYSGTTPWRASPDMAGLIADMPNDLRPYQLQMRYLLVEERALLQAGGLPDTNLAALMFRLGASREIEQWRALVHTLVQATQGPEFQELNRSMTAWLLLVAQSNAALDEPLPPVNTLEELAMMISEKPGVWAQQWKQEGRLEGKLEGQADLLLRLIERRFGPIPDDVTQRVQNATESQLMLWSLNFVDAPSLDDVFHD</sequence>
<protein>
    <recommendedName>
        <fullName evidence="5">Transposase</fullName>
    </recommendedName>
</protein>
<dbReference type="InterPro" id="IPR051699">
    <property type="entry name" value="Rpn/YhgA-like_nuclease"/>
</dbReference>
<evidence type="ECO:0000313" key="3">
    <source>
        <dbReference type="EMBL" id="MBB6082680.1"/>
    </source>
</evidence>
<organism evidence="3 4">
    <name type="scientific">Castellaniella defragrans</name>
    <name type="common">Alcaligenes defragrans</name>
    <dbReference type="NCBI Taxonomy" id="75697"/>
    <lineage>
        <taxon>Bacteria</taxon>
        <taxon>Pseudomonadati</taxon>
        <taxon>Pseudomonadota</taxon>
        <taxon>Betaproteobacteria</taxon>
        <taxon>Burkholderiales</taxon>
        <taxon>Alcaligenaceae</taxon>
        <taxon>Castellaniella</taxon>
    </lineage>
</organism>
<dbReference type="PANTHER" id="PTHR34611">
    <property type="match status" value="1"/>
</dbReference>
<gene>
    <name evidence="3" type="ORF">HNR28_000705</name>
</gene>
<dbReference type="GO" id="GO:1990238">
    <property type="term" value="F:double-stranded DNA endonuclease activity"/>
    <property type="evidence" value="ECO:0007669"/>
    <property type="project" value="TreeGrafter"/>
</dbReference>
<feature type="domain" description="Transposase (putative) YhgA-like" evidence="1">
    <location>
        <begin position="5"/>
        <end position="169"/>
    </location>
</feature>
<dbReference type="GO" id="GO:0006310">
    <property type="term" value="P:DNA recombination"/>
    <property type="evidence" value="ECO:0007669"/>
    <property type="project" value="TreeGrafter"/>
</dbReference>
<evidence type="ECO:0000313" key="4">
    <source>
        <dbReference type="Proteomes" id="UP000541136"/>
    </source>
</evidence>
<proteinExistence type="predicted"/>
<dbReference type="Proteomes" id="UP000541136">
    <property type="component" value="Unassembled WGS sequence"/>
</dbReference>
<evidence type="ECO:0000259" key="1">
    <source>
        <dbReference type="Pfam" id="PF04754"/>
    </source>
</evidence>
<feature type="domain" description="DUF4351" evidence="2">
    <location>
        <begin position="266"/>
        <end position="312"/>
    </location>
</feature>
<dbReference type="PANTHER" id="PTHR34611:SF2">
    <property type="entry name" value="INACTIVE RECOMBINATION-PROMOTING NUCLEASE-LIKE PROTEIN RPNE-RELATED"/>
    <property type="match status" value="1"/>
</dbReference>
<dbReference type="Pfam" id="PF04754">
    <property type="entry name" value="Transposase_31"/>
    <property type="match status" value="1"/>
</dbReference>
<accession>A0A7W9TL19</accession>
<dbReference type="Pfam" id="PF14261">
    <property type="entry name" value="DUF4351"/>
    <property type="match status" value="1"/>
</dbReference>
<name>A0A7W9TL19_CASDE</name>
<evidence type="ECO:0008006" key="5">
    <source>
        <dbReference type="Google" id="ProtNLM"/>
    </source>
</evidence>
<reference evidence="3 4" key="1">
    <citation type="submission" date="2020-08" db="EMBL/GenBank/DDBJ databases">
        <title>Genomic Encyclopedia of Type Strains, Phase IV (KMG-IV): sequencing the most valuable type-strain genomes for metagenomic binning, comparative biology and taxonomic classification.</title>
        <authorList>
            <person name="Goeker M."/>
        </authorList>
    </citation>
    <scope>NUCLEOTIDE SEQUENCE [LARGE SCALE GENOMIC DNA]</scope>
    <source>
        <strain evidence="3 4">DSM 12141</strain>
    </source>
</reference>
<comment type="caution">
    <text evidence="3">The sequence shown here is derived from an EMBL/GenBank/DDBJ whole genome shotgun (WGS) entry which is preliminary data.</text>
</comment>
<dbReference type="AlphaFoldDB" id="A0A7W9TL19"/>
<dbReference type="InterPro" id="IPR025587">
    <property type="entry name" value="DUF4351"/>
</dbReference>
<dbReference type="RefSeq" id="WP_043684275.1">
    <property type="nucleotide sequence ID" value="NZ_JACHIB010000003.1"/>
</dbReference>
<dbReference type="InterPro" id="IPR006842">
    <property type="entry name" value="Transposase_31"/>
</dbReference>
<dbReference type="EMBL" id="JACHIB010000003">
    <property type="protein sequence ID" value="MBB6082680.1"/>
    <property type="molecule type" value="Genomic_DNA"/>
</dbReference>